<reference evidence="1" key="2">
    <citation type="journal article" date="2015" name="Fish Shellfish Immunol.">
        <title>Early steps in the European eel (Anguilla anguilla)-Vibrio vulnificus interaction in the gills: Role of the RtxA13 toxin.</title>
        <authorList>
            <person name="Callol A."/>
            <person name="Pajuelo D."/>
            <person name="Ebbesson L."/>
            <person name="Teles M."/>
            <person name="MacKenzie S."/>
            <person name="Amaro C."/>
        </authorList>
    </citation>
    <scope>NUCLEOTIDE SEQUENCE</scope>
</reference>
<protein>
    <submittedName>
        <fullName evidence="1">Uncharacterized protein</fullName>
    </submittedName>
</protein>
<evidence type="ECO:0000313" key="1">
    <source>
        <dbReference type="EMBL" id="JAH74959.1"/>
    </source>
</evidence>
<name>A0A0E9VA19_ANGAN</name>
<organism evidence="1">
    <name type="scientific">Anguilla anguilla</name>
    <name type="common">European freshwater eel</name>
    <name type="synonym">Muraena anguilla</name>
    <dbReference type="NCBI Taxonomy" id="7936"/>
    <lineage>
        <taxon>Eukaryota</taxon>
        <taxon>Metazoa</taxon>
        <taxon>Chordata</taxon>
        <taxon>Craniata</taxon>
        <taxon>Vertebrata</taxon>
        <taxon>Euteleostomi</taxon>
        <taxon>Actinopterygii</taxon>
        <taxon>Neopterygii</taxon>
        <taxon>Teleostei</taxon>
        <taxon>Anguilliformes</taxon>
        <taxon>Anguillidae</taxon>
        <taxon>Anguilla</taxon>
    </lineage>
</organism>
<proteinExistence type="predicted"/>
<accession>A0A0E9VA19</accession>
<sequence>MKDRRHRLPLPS</sequence>
<reference evidence="1" key="1">
    <citation type="submission" date="2014-11" db="EMBL/GenBank/DDBJ databases">
        <authorList>
            <person name="Amaro Gonzalez C."/>
        </authorList>
    </citation>
    <scope>NUCLEOTIDE SEQUENCE</scope>
</reference>
<dbReference type="EMBL" id="GBXM01033618">
    <property type="protein sequence ID" value="JAH74959.1"/>
    <property type="molecule type" value="Transcribed_RNA"/>
</dbReference>